<proteinExistence type="predicted"/>
<dbReference type="Proteomes" id="UP001152795">
    <property type="component" value="Unassembled WGS sequence"/>
</dbReference>
<gene>
    <name evidence="1" type="ORF">PACLA_8A072694</name>
</gene>
<comment type="caution">
    <text evidence="1">The sequence shown here is derived from an EMBL/GenBank/DDBJ whole genome shotgun (WGS) entry which is preliminary data.</text>
</comment>
<accession>A0A6S7H9F7</accession>
<dbReference type="AlphaFoldDB" id="A0A6S7H9F7"/>
<dbReference type="EMBL" id="CACRXK020004101">
    <property type="protein sequence ID" value="CAB4001494.1"/>
    <property type="molecule type" value="Genomic_DNA"/>
</dbReference>
<name>A0A6S7H9F7_PARCT</name>
<evidence type="ECO:0000313" key="2">
    <source>
        <dbReference type="Proteomes" id="UP001152795"/>
    </source>
</evidence>
<reference evidence="1" key="1">
    <citation type="submission" date="2020-04" db="EMBL/GenBank/DDBJ databases">
        <authorList>
            <person name="Alioto T."/>
            <person name="Alioto T."/>
            <person name="Gomez Garrido J."/>
        </authorList>
    </citation>
    <scope>NUCLEOTIDE SEQUENCE</scope>
    <source>
        <strain evidence="1">A484AB</strain>
    </source>
</reference>
<dbReference type="Pfam" id="PF00024">
    <property type="entry name" value="PAN_1"/>
    <property type="match status" value="1"/>
</dbReference>
<dbReference type="InterPro" id="IPR003609">
    <property type="entry name" value="Pan_app"/>
</dbReference>
<keyword evidence="2" id="KW-1185">Reference proteome</keyword>
<dbReference type="PROSITE" id="PS50948">
    <property type="entry name" value="PAN"/>
    <property type="match status" value="1"/>
</dbReference>
<sequence>MAVLLSICAFIFVSQITKRGECFVEQAIFHTKEQTYLANHVIQTRQAETELECNMHCVADGSCASVNYKTSGIGKGLCELNSKTLEEVFDADGSLHNPEFNHIYIIEKLKGSSVYSMRQLVLSLLNGSCSDVKELIKLGWLPLEKRRE</sequence>
<organism evidence="1 2">
    <name type="scientific">Paramuricea clavata</name>
    <name type="common">Red gorgonian</name>
    <name type="synonym">Violescent sea-whip</name>
    <dbReference type="NCBI Taxonomy" id="317549"/>
    <lineage>
        <taxon>Eukaryota</taxon>
        <taxon>Metazoa</taxon>
        <taxon>Cnidaria</taxon>
        <taxon>Anthozoa</taxon>
        <taxon>Octocorallia</taxon>
        <taxon>Malacalcyonacea</taxon>
        <taxon>Plexauridae</taxon>
        <taxon>Paramuricea</taxon>
    </lineage>
</organism>
<dbReference type="OrthoDB" id="5989402at2759"/>
<evidence type="ECO:0000313" key="1">
    <source>
        <dbReference type="EMBL" id="CAB4001494.1"/>
    </source>
</evidence>
<protein>
    <submittedName>
        <fullName evidence="1">Uncharacterized protein</fullName>
    </submittedName>
</protein>